<comment type="caution">
    <text evidence="5">The sequence shown here is derived from an EMBL/GenBank/DDBJ whole genome shotgun (WGS) entry which is preliminary data.</text>
</comment>
<dbReference type="Proteomes" id="UP000663870">
    <property type="component" value="Unassembled WGS sequence"/>
</dbReference>
<name>A0A813Y700_9BILA</name>
<dbReference type="AlphaFoldDB" id="A0A813Y700"/>
<dbReference type="EMBL" id="CAJNOL010000135">
    <property type="protein sequence ID" value="CAF0876227.1"/>
    <property type="molecule type" value="Genomic_DNA"/>
</dbReference>
<sequence length="301" mass="33923">MEKLANLTQNDIDSGVLNRMLVNAGISDVQEYVKNFHQETEELLTEEFKHPDLNRTNNDEQIAPPADVQSWIMGLRLRLDDPIQPPLPKQQEPQKQQPIDVQSWMHGMIPDNMHPSTDNTAPEISTTSSEDSAVTGNLGTWLTDWSKNLSEQPPPKSLDDWLQGLIPNNMQEPIGKANSSKVRLNSYLNAAQKVLSEHGYNVSNEIKPSNNIPTKVGMFGNVKQMYFLWKTLDKNNDRKITVEDVQIMLEEMGLGFLSKYVGQTLFDMVDSNHDGTLQFRDFIALMSIIKQLMSAVASAKA</sequence>
<evidence type="ECO:0000313" key="5">
    <source>
        <dbReference type="EMBL" id="CAF0877875.1"/>
    </source>
</evidence>
<dbReference type="SMART" id="SM00054">
    <property type="entry name" value="EFh"/>
    <property type="match status" value="2"/>
</dbReference>
<dbReference type="Gene3D" id="1.10.238.10">
    <property type="entry name" value="EF-hand"/>
    <property type="match status" value="1"/>
</dbReference>
<dbReference type="InterPro" id="IPR002048">
    <property type="entry name" value="EF_hand_dom"/>
</dbReference>
<feature type="domain" description="EF-hand" evidence="2">
    <location>
        <begin position="220"/>
        <end position="255"/>
    </location>
</feature>
<dbReference type="InterPro" id="IPR018247">
    <property type="entry name" value="EF_Hand_1_Ca_BS"/>
</dbReference>
<organism evidence="5 6">
    <name type="scientific">Rotaria sordida</name>
    <dbReference type="NCBI Taxonomy" id="392033"/>
    <lineage>
        <taxon>Eukaryota</taxon>
        <taxon>Metazoa</taxon>
        <taxon>Spiralia</taxon>
        <taxon>Gnathifera</taxon>
        <taxon>Rotifera</taxon>
        <taxon>Eurotatoria</taxon>
        <taxon>Bdelloidea</taxon>
        <taxon>Philodinida</taxon>
        <taxon>Philodinidae</taxon>
        <taxon>Rotaria</taxon>
    </lineage>
</organism>
<evidence type="ECO:0000256" key="1">
    <source>
        <dbReference type="ARBA" id="ARBA00022837"/>
    </source>
</evidence>
<dbReference type="Pfam" id="PF13499">
    <property type="entry name" value="EF-hand_7"/>
    <property type="match status" value="1"/>
</dbReference>
<proteinExistence type="predicted"/>
<gene>
    <name evidence="3" type="ORF">JXQ802_LOCUS7879</name>
    <name evidence="4" type="ORF">JXQ802_LOCUS7922</name>
    <name evidence="5" type="ORF">PYM288_LOCUS8388</name>
</gene>
<dbReference type="GO" id="GO:0005509">
    <property type="term" value="F:calcium ion binding"/>
    <property type="evidence" value="ECO:0007669"/>
    <property type="project" value="InterPro"/>
</dbReference>
<dbReference type="SUPFAM" id="SSF47473">
    <property type="entry name" value="EF-hand"/>
    <property type="match status" value="1"/>
</dbReference>
<dbReference type="InterPro" id="IPR011992">
    <property type="entry name" value="EF-hand-dom_pair"/>
</dbReference>
<keyword evidence="1" id="KW-0106">Calcium</keyword>
<dbReference type="EMBL" id="CAJNOH010000111">
    <property type="protein sequence ID" value="CAF0877875.1"/>
    <property type="molecule type" value="Genomic_DNA"/>
</dbReference>
<dbReference type="PROSITE" id="PS50222">
    <property type="entry name" value="EF_HAND_2"/>
    <property type="match status" value="2"/>
</dbReference>
<feature type="domain" description="EF-hand" evidence="2">
    <location>
        <begin position="263"/>
        <end position="292"/>
    </location>
</feature>
<dbReference type="CDD" id="cd00051">
    <property type="entry name" value="EFh"/>
    <property type="match status" value="1"/>
</dbReference>
<evidence type="ECO:0000313" key="4">
    <source>
        <dbReference type="EMBL" id="CAF0876227.1"/>
    </source>
</evidence>
<evidence type="ECO:0000313" key="6">
    <source>
        <dbReference type="Proteomes" id="UP000663854"/>
    </source>
</evidence>
<accession>A0A813Y700</accession>
<dbReference type="EMBL" id="CAJNOL010000134">
    <property type="protein sequence ID" value="CAF0875318.1"/>
    <property type="molecule type" value="Genomic_DNA"/>
</dbReference>
<evidence type="ECO:0000259" key="2">
    <source>
        <dbReference type="PROSITE" id="PS50222"/>
    </source>
</evidence>
<evidence type="ECO:0000313" key="7">
    <source>
        <dbReference type="Proteomes" id="UP000663870"/>
    </source>
</evidence>
<keyword evidence="7" id="KW-1185">Reference proteome</keyword>
<dbReference type="PROSITE" id="PS00018">
    <property type="entry name" value="EF_HAND_1"/>
    <property type="match status" value="2"/>
</dbReference>
<dbReference type="Proteomes" id="UP000663854">
    <property type="component" value="Unassembled WGS sequence"/>
</dbReference>
<reference evidence="5" key="1">
    <citation type="submission" date="2021-02" db="EMBL/GenBank/DDBJ databases">
        <authorList>
            <person name="Nowell W R."/>
        </authorList>
    </citation>
    <scope>NUCLEOTIDE SEQUENCE</scope>
</reference>
<protein>
    <recommendedName>
        <fullName evidence="2">EF-hand domain-containing protein</fullName>
    </recommendedName>
</protein>
<evidence type="ECO:0000313" key="3">
    <source>
        <dbReference type="EMBL" id="CAF0875318.1"/>
    </source>
</evidence>